<dbReference type="KEGG" id="rlc:K227x_58340"/>
<name>A0A517NJU4_9BACT</name>
<keyword evidence="2" id="KW-1185">Reference proteome</keyword>
<proteinExistence type="predicted"/>
<dbReference type="AlphaFoldDB" id="A0A517NJU4"/>
<dbReference type="EMBL" id="CP036525">
    <property type="protein sequence ID" value="QDT07407.1"/>
    <property type="molecule type" value="Genomic_DNA"/>
</dbReference>
<reference evidence="1 2" key="1">
    <citation type="submission" date="2019-02" db="EMBL/GenBank/DDBJ databases">
        <title>Deep-cultivation of Planctomycetes and their phenomic and genomic characterization uncovers novel biology.</title>
        <authorList>
            <person name="Wiegand S."/>
            <person name="Jogler M."/>
            <person name="Boedeker C."/>
            <person name="Pinto D."/>
            <person name="Vollmers J."/>
            <person name="Rivas-Marin E."/>
            <person name="Kohn T."/>
            <person name="Peeters S.H."/>
            <person name="Heuer A."/>
            <person name="Rast P."/>
            <person name="Oberbeckmann S."/>
            <person name="Bunk B."/>
            <person name="Jeske O."/>
            <person name="Meyerdierks A."/>
            <person name="Storesund J.E."/>
            <person name="Kallscheuer N."/>
            <person name="Luecker S."/>
            <person name="Lage O.M."/>
            <person name="Pohl T."/>
            <person name="Merkel B.J."/>
            <person name="Hornburger P."/>
            <person name="Mueller R.-W."/>
            <person name="Bruemmer F."/>
            <person name="Labrenz M."/>
            <person name="Spormann A.M."/>
            <person name="Op den Camp H."/>
            <person name="Overmann J."/>
            <person name="Amann R."/>
            <person name="Jetten M.S.M."/>
            <person name="Mascher T."/>
            <person name="Medema M.H."/>
            <person name="Devos D.P."/>
            <person name="Kaster A.-K."/>
            <person name="Ovreas L."/>
            <person name="Rohde M."/>
            <person name="Galperin M.Y."/>
            <person name="Jogler C."/>
        </authorList>
    </citation>
    <scope>NUCLEOTIDE SEQUENCE [LARGE SCALE GENOMIC DNA]</scope>
    <source>
        <strain evidence="1 2">K22_7</strain>
    </source>
</reference>
<accession>A0A517NJU4</accession>
<evidence type="ECO:0000313" key="1">
    <source>
        <dbReference type="EMBL" id="QDT07407.1"/>
    </source>
</evidence>
<sequence length="92" mass="10262">MEPSGQEFNPNDVPGSAPSRLTNLVDEYSALISDSQNPNWELIEAKLIDVHDWTPDAAHALVKMAKQYGWFFLRNATALAIACDQEDGDMRI</sequence>
<protein>
    <submittedName>
        <fullName evidence="1">Uncharacterized protein</fullName>
    </submittedName>
</protein>
<organism evidence="1 2">
    <name type="scientific">Rubripirellula lacrimiformis</name>
    <dbReference type="NCBI Taxonomy" id="1930273"/>
    <lineage>
        <taxon>Bacteria</taxon>
        <taxon>Pseudomonadati</taxon>
        <taxon>Planctomycetota</taxon>
        <taxon>Planctomycetia</taxon>
        <taxon>Pirellulales</taxon>
        <taxon>Pirellulaceae</taxon>
        <taxon>Rubripirellula</taxon>
    </lineage>
</organism>
<dbReference type="Proteomes" id="UP000318538">
    <property type="component" value="Chromosome"/>
</dbReference>
<evidence type="ECO:0000313" key="2">
    <source>
        <dbReference type="Proteomes" id="UP000318538"/>
    </source>
</evidence>
<gene>
    <name evidence="1" type="ORF">K227x_58340</name>
</gene>